<comment type="subcellular location">
    <subcellularLocation>
        <location evidence="1">Cytoplasm</location>
    </subcellularLocation>
</comment>
<feature type="compositionally biased region" description="Gly residues" evidence="3">
    <location>
        <begin position="288"/>
        <end position="299"/>
    </location>
</feature>
<dbReference type="InterPro" id="IPR019084">
    <property type="entry name" value="STM1-like_N"/>
</dbReference>
<dbReference type="Pfam" id="PF09598">
    <property type="entry name" value="Stm1_N"/>
    <property type="match status" value="1"/>
</dbReference>
<dbReference type="Proteomes" id="UP001140453">
    <property type="component" value="Unassembled WGS sequence"/>
</dbReference>
<name>A0A9W8YV58_9PEZI</name>
<dbReference type="OrthoDB" id="5426471at2759"/>
<feature type="compositionally biased region" description="Basic and acidic residues" evidence="3">
    <location>
        <begin position="225"/>
        <end position="243"/>
    </location>
</feature>
<feature type="region of interest" description="Disordered" evidence="3">
    <location>
        <begin position="1"/>
        <end position="165"/>
    </location>
</feature>
<dbReference type="GO" id="GO:0003676">
    <property type="term" value="F:nucleic acid binding"/>
    <property type="evidence" value="ECO:0007669"/>
    <property type="project" value="UniProtKB-ARBA"/>
</dbReference>
<feature type="compositionally biased region" description="Basic and acidic residues" evidence="3">
    <location>
        <begin position="271"/>
        <end position="283"/>
    </location>
</feature>
<evidence type="ECO:0000256" key="1">
    <source>
        <dbReference type="ARBA" id="ARBA00004496"/>
    </source>
</evidence>
<feature type="region of interest" description="Disordered" evidence="3">
    <location>
        <begin position="214"/>
        <end position="315"/>
    </location>
</feature>
<proteinExistence type="predicted"/>
<evidence type="ECO:0000256" key="2">
    <source>
        <dbReference type="ARBA" id="ARBA00022490"/>
    </source>
</evidence>
<accession>A0A9W8YV58</accession>
<protein>
    <recommendedName>
        <fullName evidence="4">Hyaluronan/mRNA-binding protein domain-containing protein</fullName>
    </recommendedName>
</protein>
<evidence type="ECO:0000313" key="5">
    <source>
        <dbReference type="EMBL" id="KAJ4391077.1"/>
    </source>
</evidence>
<gene>
    <name evidence="5" type="ORF">N0V93_004691</name>
</gene>
<organism evidence="5 6">
    <name type="scientific">Gnomoniopsis smithogilvyi</name>
    <dbReference type="NCBI Taxonomy" id="1191159"/>
    <lineage>
        <taxon>Eukaryota</taxon>
        <taxon>Fungi</taxon>
        <taxon>Dikarya</taxon>
        <taxon>Ascomycota</taxon>
        <taxon>Pezizomycotina</taxon>
        <taxon>Sordariomycetes</taxon>
        <taxon>Sordariomycetidae</taxon>
        <taxon>Diaporthales</taxon>
        <taxon>Gnomoniaceae</taxon>
        <taxon>Gnomoniopsis</taxon>
    </lineage>
</organism>
<reference evidence="5" key="1">
    <citation type="submission" date="2022-10" db="EMBL/GenBank/DDBJ databases">
        <title>Tapping the CABI collections for fungal endophytes: first genome assemblies for Collariella, Neodidymelliopsis, Ascochyta clinopodiicola, Didymella pomorum, Didymosphaeria variabile, Neocosmospora piperis and Neocucurbitaria cava.</title>
        <authorList>
            <person name="Hill R."/>
        </authorList>
    </citation>
    <scope>NUCLEOTIDE SEQUENCE</scope>
    <source>
        <strain evidence="5">IMI 355082</strain>
    </source>
</reference>
<evidence type="ECO:0000256" key="3">
    <source>
        <dbReference type="SAM" id="MobiDB-lite"/>
    </source>
</evidence>
<dbReference type="InterPro" id="IPR006861">
    <property type="entry name" value="HABP4_PAIRBP1-bd"/>
</dbReference>
<dbReference type="Gene3D" id="6.10.140.1040">
    <property type="match status" value="1"/>
</dbReference>
<feature type="domain" description="Hyaluronan/mRNA-binding protein" evidence="4">
    <location>
        <begin position="102"/>
        <end position="195"/>
    </location>
</feature>
<dbReference type="SMART" id="SM01233">
    <property type="entry name" value="HABP4_PAI-RBP1"/>
    <property type="match status" value="1"/>
</dbReference>
<dbReference type="EMBL" id="JAPEVB010000003">
    <property type="protein sequence ID" value="KAJ4391077.1"/>
    <property type="molecule type" value="Genomic_DNA"/>
</dbReference>
<keyword evidence="2" id="KW-0963">Cytoplasm</keyword>
<evidence type="ECO:0000313" key="6">
    <source>
        <dbReference type="Proteomes" id="UP001140453"/>
    </source>
</evidence>
<feature type="compositionally biased region" description="Polar residues" evidence="3">
    <location>
        <begin position="46"/>
        <end position="58"/>
    </location>
</feature>
<feature type="compositionally biased region" description="Basic and acidic residues" evidence="3">
    <location>
        <begin position="76"/>
        <end position="86"/>
    </location>
</feature>
<comment type="caution">
    <text evidence="5">The sequence shown here is derived from an EMBL/GenBank/DDBJ whole genome shotgun (WGS) entry which is preliminary data.</text>
</comment>
<feature type="compositionally biased region" description="Low complexity" evidence="3">
    <location>
        <begin position="27"/>
        <end position="41"/>
    </location>
</feature>
<keyword evidence="6" id="KW-1185">Reference proteome</keyword>
<dbReference type="AlphaFoldDB" id="A0A9W8YV58"/>
<sequence>MSVASKNLFELLGNDDEGSDVPKAPVKTVTKETTSTAKAAADGSKPGQQSRAGFSRAQQDFRNDKGVGRSANQGRSTEERTAERPRGGRGARGRGGAGATRHRAADDRHAKNIAPGSEKQAAQAWGATDGDAELKDEQAGEAIAQTEKADADAEEAEGEPKEPEVKQVTLDAYLAERAAALALNETLKIRKVEDEPEGTALQKSSEEDYFAASAGKAKKLKNKKVKETITWEDNARPSEDRPARGGRGGGRGGDRGDRGDRRGAPRGGAPRGDRGGPRGDRGAPRGAPRGGAPRGGPRGGAPAPAFGANDFPALG</sequence>
<evidence type="ECO:0000259" key="4">
    <source>
        <dbReference type="SMART" id="SM01233"/>
    </source>
</evidence>
<feature type="compositionally biased region" description="Basic and acidic residues" evidence="3">
    <location>
        <begin position="252"/>
        <end position="263"/>
    </location>
</feature>
<dbReference type="GO" id="GO:0005737">
    <property type="term" value="C:cytoplasm"/>
    <property type="evidence" value="ECO:0007669"/>
    <property type="project" value="UniProtKB-SubCell"/>
</dbReference>